<dbReference type="AlphaFoldDB" id="A0A4C1YFJ9"/>
<protein>
    <submittedName>
        <fullName evidence="1">Uncharacterized protein</fullName>
    </submittedName>
</protein>
<keyword evidence="2" id="KW-1185">Reference proteome</keyword>
<sequence>MVRSKGHVKGVIRTDTFSGARGDTLARPARCHTVTGYRSELAVSTDALRPVSENGGGALPPPSYELPCKRVQI</sequence>
<reference evidence="1 2" key="1">
    <citation type="journal article" date="2019" name="Commun. Biol.">
        <title>The bagworm genome reveals a unique fibroin gene that provides high tensile strength.</title>
        <authorList>
            <person name="Kono N."/>
            <person name="Nakamura H."/>
            <person name="Ohtoshi R."/>
            <person name="Tomita M."/>
            <person name="Numata K."/>
            <person name="Arakawa K."/>
        </authorList>
    </citation>
    <scope>NUCLEOTIDE SEQUENCE [LARGE SCALE GENOMIC DNA]</scope>
</reference>
<name>A0A4C1YFJ9_EUMVA</name>
<comment type="caution">
    <text evidence="1">The sequence shown here is derived from an EMBL/GenBank/DDBJ whole genome shotgun (WGS) entry which is preliminary data.</text>
</comment>
<gene>
    <name evidence="1" type="ORF">EVAR_54248_1</name>
</gene>
<organism evidence="1 2">
    <name type="scientific">Eumeta variegata</name>
    <name type="common">Bagworm moth</name>
    <name type="synonym">Eumeta japonica</name>
    <dbReference type="NCBI Taxonomy" id="151549"/>
    <lineage>
        <taxon>Eukaryota</taxon>
        <taxon>Metazoa</taxon>
        <taxon>Ecdysozoa</taxon>
        <taxon>Arthropoda</taxon>
        <taxon>Hexapoda</taxon>
        <taxon>Insecta</taxon>
        <taxon>Pterygota</taxon>
        <taxon>Neoptera</taxon>
        <taxon>Endopterygota</taxon>
        <taxon>Lepidoptera</taxon>
        <taxon>Glossata</taxon>
        <taxon>Ditrysia</taxon>
        <taxon>Tineoidea</taxon>
        <taxon>Psychidae</taxon>
        <taxon>Oiketicinae</taxon>
        <taxon>Eumeta</taxon>
    </lineage>
</organism>
<evidence type="ECO:0000313" key="1">
    <source>
        <dbReference type="EMBL" id="GBP74926.1"/>
    </source>
</evidence>
<evidence type="ECO:0000313" key="2">
    <source>
        <dbReference type="Proteomes" id="UP000299102"/>
    </source>
</evidence>
<dbReference type="EMBL" id="BGZK01001229">
    <property type="protein sequence ID" value="GBP74926.1"/>
    <property type="molecule type" value="Genomic_DNA"/>
</dbReference>
<dbReference type="Proteomes" id="UP000299102">
    <property type="component" value="Unassembled WGS sequence"/>
</dbReference>
<proteinExistence type="predicted"/>
<accession>A0A4C1YFJ9</accession>